<protein>
    <recommendedName>
        <fullName evidence="4">DoxX</fullName>
    </recommendedName>
</protein>
<accession>A0A5C6DN68</accession>
<comment type="caution">
    <text evidence="2">The sequence shown here is derived from an EMBL/GenBank/DDBJ whole genome shotgun (WGS) entry which is preliminary data.</text>
</comment>
<dbReference type="EMBL" id="SJPV01000005">
    <property type="protein sequence ID" value="TWU37101.1"/>
    <property type="molecule type" value="Genomic_DNA"/>
</dbReference>
<feature type="transmembrane region" description="Helical" evidence="1">
    <location>
        <begin position="62"/>
        <end position="83"/>
    </location>
</feature>
<sequence>MDPTTLRRIRPLLTLLNLLVGWHLLYEGVAKLLDSNWTSAGYLANAQGPLANVFHGLAESPLLLTVTDYLNIAALTLIGLCIMTGVFTRAAAIAGAVLIGLYYLANPPLMGTSVGYASEGHYLIVNKNLIEIVVLCVIAAIPASCYYGLGKLLPAFSWSWFKRVDVPAEMNHTPADSLIQRRALMKNLVSLPVLGGFAFAVAKSHGWSSFEEADLASAVDGTSAPTIVVKDAVDLSKLAKPIPMGRLGTGKLGDVEIGRMICGGNLISGFAHSRDLIYISQFLKNYFTETKVMDTFWLCEQSGINATAVSARPEPVAMLNKYWKSGGKMKWVAPTYPKEDDYRTNIDFAIDNGASAAMIMGNVGDEWARAGKFELIGEVLDYIKSKGVPAGLAGHELSTVQGAEQHQVGADFYMKTLHSRDYWSWKPEQEKDKMIIDNYSVDNYWERTPEQTIAYMETLDKPWIAFKTLAAGAVHPKQGFRYAFENGADFICVGMFDYQVVENANLLTGILDDPDFTRKRDWVA</sequence>
<dbReference type="Proteomes" id="UP000319143">
    <property type="component" value="Unassembled WGS sequence"/>
</dbReference>
<keyword evidence="1" id="KW-0812">Transmembrane</keyword>
<organism evidence="2 3">
    <name type="scientific">Novipirellula artificiosorum</name>
    <dbReference type="NCBI Taxonomy" id="2528016"/>
    <lineage>
        <taxon>Bacteria</taxon>
        <taxon>Pseudomonadati</taxon>
        <taxon>Planctomycetota</taxon>
        <taxon>Planctomycetia</taxon>
        <taxon>Pirellulales</taxon>
        <taxon>Pirellulaceae</taxon>
        <taxon>Novipirellula</taxon>
    </lineage>
</organism>
<evidence type="ECO:0000313" key="3">
    <source>
        <dbReference type="Proteomes" id="UP000319143"/>
    </source>
</evidence>
<evidence type="ECO:0008006" key="4">
    <source>
        <dbReference type="Google" id="ProtNLM"/>
    </source>
</evidence>
<dbReference type="RefSeq" id="WP_146527339.1">
    <property type="nucleotide sequence ID" value="NZ_SJPV01000005.1"/>
</dbReference>
<keyword evidence="3" id="KW-1185">Reference proteome</keyword>
<feature type="transmembrane region" description="Helical" evidence="1">
    <location>
        <begin position="90"/>
        <end position="109"/>
    </location>
</feature>
<name>A0A5C6DN68_9BACT</name>
<evidence type="ECO:0000313" key="2">
    <source>
        <dbReference type="EMBL" id="TWU37101.1"/>
    </source>
</evidence>
<feature type="transmembrane region" description="Helical" evidence="1">
    <location>
        <begin position="129"/>
        <end position="149"/>
    </location>
</feature>
<proteinExistence type="predicted"/>
<evidence type="ECO:0000256" key="1">
    <source>
        <dbReference type="SAM" id="Phobius"/>
    </source>
</evidence>
<keyword evidence="1" id="KW-0472">Membrane</keyword>
<reference evidence="2 3" key="1">
    <citation type="submission" date="2019-02" db="EMBL/GenBank/DDBJ databases">
        <title>Deep-cultivation of Planctomycetes and their phenomic and genomic characterization uncovers novel biology.</title>
        <authorList>
            <person name="Wiegand S."/>
            <person name="Jogler M."/>
            <person name="Boedeker C."/>
            <person name="Pinto D."/>
            <person name="Vollmers J."/>
            <person name="Rivas-Marin E."/>
            <person name="Kohn T."/>
            <person name="Peeters S.H."/>
            <person name="Heuer A."/>
            <person name="Rast P."/>
            <person name="Oberbeckmann S."/>
            <person name="Bunk B."/>
            <person name="Jeske O."/>
            <person name="Meyerdierks A."/>
            <person name="Storesund J.E."/>
            <person name="Kallscheuer N."/>
            <person name="Luecker S."/>
            <person name="Lage O.M."/>
            <person name="Pohl T."/>
            <person name="Merkel B.J."/>
            <person name="Hornburger P."/>
            <person name="Mueller R.-W."/>
            <person name="Bruemmer F."/>
            <person name="Labrenz M."/>
            <person name="Spormann A.M."/>
            <person name="Op Den Camp H."/>
            <person name="Overmann J."/>
            <person name="Amann R."/>
            <person name="Jetten M.S.M."/>
            <person name="Mascher T."/>
            <person name="Medema M.H."/>
            <person name="Devos D.P."/>
            <person name="Kaster A.-K."/>
            <person name="Ovreas L."/>
            <person name="Rohde M."/>
            <person name="Galperin M.Y."/>
            <person name="Jogler C."/>
        </authorList>
    </citation>
    <scope>NUCLEOTIDE SEQUENCE [LARGE SCALE GENOMIC DNA]</scope>
    <source>
        <strain evidence="2 3">Poly41</strain>
    </source>
</reference>
<dbReference type="OrthoDB" id="237078at2"/>
<keyword evidence="1" id="KW-1133">Transmembrane helix</keyword>
<dbReference type="AlphaFoldDB" id="A0A5C6DN68"/>
<gene>
    <name evidence="2" type="ORF">Poly41_32280</name>
</gene>